<dbReference type="AlphaFoldDB" id="A0A399F2Y3"/>
<dbReference type="Pfam" id="PF01022">
    <property type="entry name" value="HTH_5"/>
    <property type="match status" value="1"/>
</dbReference>
<dbReference type="RefSeq" id="WP_119358466.1">
    <property type="nucleotide sequence ID" value="NZ_BJXM01000017.1"/>
</dbReference>
<evidence type="ECO:0000256" key="2">
    <source>
        <dbReference type="ARBA" id="ARBA00023125"/>
    </source>
</evidence>
<evidence type="ECO:0000313" key="6">
    <source>
        <dbReference type="Proteomes" id="UP000266178"/>
    </source>
</evidence>
<keyword evidence="2" id="KW-0238">DNA-binding</keyword>
<dbReference type="InterPro" id="IPR036388">
    <property type="entry name" value="WH-like_DNA-bd_sf"/>
</dbReference>
<dbReference type="NCBIfam" id="NF033788">
    <property type="entry name" value="HTH_metalloreg"/>
    <property type="match status" value="1"/>
</dbReference>
<dbReference type="SUPFAM" id="SSF46785">
    <property type="entry name" value="Winged helix' DNA-binding domain"/>
    <property type="match status" value="1"/>
</dbReference>
<evidence type="ECO:0000259" key="4">
    <source>
        <dbReference type="PROSITE" id="PS50987"/>
    </source>
</evidence>
<dbReference type="CDD" id="cd00090">
    <property type="entry name" value="HTH_ARSR"/>
    <property type="match status" value="1"/>
</dbReference>
<dbReference type="EMBL" id="QWLB01000060">
    <property type="protein sequence ID" value="RIH91064.1"/>
    <property type="molecule type" value="Genomic_DNA"/>
</dbReference>
<dbReference type="SMART" id="SM00418">
    <property type="entry name" value="HTH_ARSR"/>
    <property type="match status" value="1"/>
</dbReference>
<name>A0A399F2Y3_9DEIN</name>
<dbReference type="PANTHER" id="PTHR33154:SF18">
    <property type="entry name" value="ARSENICAL RESISTANCE OPERON REPRESSOR"/>
    <property type="match status" value="1"/>
</dbReference>
<proteinExistence type="predicted"/>
<accession>A0A399F2Y3</accession>
<keyword evidence="3" id="KW-0804">Transcription</keyword>
<organism evidence="5 6">
    <name type="scientific">Meiothermus granaticius NBRC 107808</name>
    <dbReference type="NCBI Taxonomy" id="1227551"/>
    <lineage>
        <taxon>Bacteria</taxon>
        <taxon>Thermotogati</taxon>
        <taxon>Deinococcota</taxon>
        <taxon>Deinococci</taxon>
        <taxon>Thermales</taxon>
        <taxon>Thermaceae</taxon>
        <taxon>Meiothermus</taxon>
    </lineage>
</organism>
<gene>
    <name evidence="5" type="primary">sdpR</name>
    <name evidence="5" type="ORF">Mgrana_03036</name>
</gene>
<keyword evidence="1" id="KW-0805">Transcription regulation</keyword>
<dbReference type="Gene3D" id="1.10.10.10">
    <property type="entry name" value="Winged helix-like DNA-binding domain superfamily/Winged helix DNA-binding domain"/>
    <property type="match status" value="1"/>
</dbReference>
<dbReference type="Proteomes" id="UP000266178">
    <property type="component" value="Unassembled WGS sequence"/>
</dbReference>
<evidence type="ECO:0000313" key="5">
    <source>
        <dbReference type="EMBL" id="RIH91064.1"/>
    </source>
</evidence>
<dbReference type="PANTHER" id="PTHR33154">
    <property type="entry name" value="TRANSCRIPTIONAL REGULATOR, ARSR FAMILY"/>
    <property type="match status" value="1"/>
</dbReference>
<dbReference type="InterPro" id="IPR051081">
    <property type="entry name" value="HTH_MetalResp_TranReg"/>
</dbReference>
<dbReference type="InterPro" id="IPR001845">
    <property type="entry name" value="HTH_ArsR_DNA-bd_dom"/>
</dbReference>
<dbReference type="InterPro" id="IPR036390">
    <property type="entry name" value="WH_DNA-bd_sf"/>
</dbReference>
<dbReference type="GO" id="GO:0003700">
    <property type="term" value="F:DNA-binding transcription factor activity"/>
    <property type="evidence" value="ECO:0007669"/>
    <property type="project" value="InterPro"/>
</dbReference>
<protein>
    <submittedName>
        <fullName evidence="5">Transcriptional repressor SdpR</fullName>
    </submittedName>
</protein>
<evidence type="ECO:0000256" key="1">
    <source>
        <dbReference type="ARBA" id="ARBA00023015"/>
    </source>
</evidence>
<dbReference type="GO" id="GO:0003677">
    <property type="term" value="F:DNA binding"/>
    <property type="evidence" value="ECO:0007669"/>
    <property type="project" value="UniProtKB-KW"/>
</dbReference>
<keyword evidence="6" id="KW-1185">Reference proteome</keyword>
<reference evidence="5 6" key="1">
    <citation type="submission" date="2018-08" db="EMBL/GenBank/DDBJ databases">
        <title>Meiothermus granaticius genome AF-68 sequencing project.</title>
        <authorList>
            <person name="Da Costa M.S."/>
            <person name="Albuquerque L."/>
            <person name="Raposo P."/>
            <person name="Froufe H.J.C."/>
            <person name="Barroso C.S."/>
            <person name="Egas C."/>
        </authorList>
    </citation>
    <scope>NUCLEOTIDE SEQUENCE [LARGE SCALE GENOMIC DNA]</scope>
    <source>
        <strain evidence="5 6">AF-68</strain>
    </source>
</reference>
<feature type="domain" description="HTH arsR-type" evidence="4">
    <location>
        <begin position="2"/>
        <end position="97"/>
    </location>
</feature>
<dbReference type="PRINTS" id="PR00778">
    <property type="entry name" value="HTHARSR"/>
</dbReference>
<comment type="caution">
    <text evidence="5">The sequence shown here is derived from an EMBL/GenBank/DDBJ whole genome shotgun (WGS) entry which is preliminary data.</text>
</comment>
<evidence type="ECO:0000256" key="3">
    <source>
        <dbReference type="ARBA" id="ARBA00023163"/>
    </source>
</evidence>
<dbReference type="InterPro" id="IPR011991">
    <property type="entry name" value="ArsR-like_HTH"/>
</dbReference>
<dbReference type="OrthoDB" id="9798835at2"/>
<dbReference type="PROSITE" id="PS50987">
    <property type="entry name" value="HTH_ARSR_2"/>
    <property type="match status" value="1"/>
</dbReference>
<sequence>MIDTTSGSLVLEGFRALGDPTRLRIVRLLEGGSRCVCEIQRDLPDVAPNLLSHHLRVLREAGLVSAHKRGRWMDYALRAEGWAELCQALPVLCKENRSR</sequence>